<dbReference type="RefSeq" id="XP_022143421.1">
    <property type="nucleotide sequence ID" value="XM_022287729.1"/>
</dbReference>
<reference evidence="7" key="1">
    <citation type="submission" date="2025-08" db="UniProtKB">
        <authorList>
            <consortium name="RefSeq"/>
        </authorList>
    </citation>
    <scope>IDENTIFICATION</scope>
    <source>
        <strain evidence="7">OHB3-1</strain>
    </source>
</reference>
<gene>
    <name evidence="7" type="primary">LOC111013269</name>
</gene>
<dbReference type="GeneID" id="111013269"/>
<dbReference type="Pfam" id="PF02365">
    <property type="entry name" value="NAM"/>
    <property type="match status" value="1"/>
</dbReference>
<organism evidence="6 7">
    <name type="scientific">Momordica charantia</name>
    <name type="common">Bitter gourd</name>
    <name type="synonym">Balsam pear</name>
    <dbReference type="NCBI Taxonomy" id="3673"/>
    <lineage>
        <taxon>Eukaryota</taxon>
        <taxon>Viridiplantae</taxon>
        <taxon>Streptophyta</taxon>
        <taxon>Embryophyta</taxon>
        <taxon>Tracheophyta</taxon>
        <taxon>Spermatophyta</taxon>
        <taxon>Magnoliopsida</taxon>
        <taxon>eudicotyledons</taxon>
        <taxon>Gunneridae</taxon>
        <taxon>Pentapetalae</taxon>
        <taxon>rosids</taxon>
        <taxon>fabids</taxon>
        <taxon>Cucurbitales</taxon>
        <taxon>Cucurbitaceae</taxon>
        <taxon>Momordiceae</taxon>
        <taxon>Momordica</taxon>
    </lineage>
</organism>
<keyword evidence="3" id="KW-0804">Transcription</keyword>
<evidence type="ECO:0000256" key="3">
    <source>
        <dbReference type="ARBA" id="ARBA00023163"/>
    </source>
</evidence>
<dbReference type="PANTHER" id="PTHR31744:SF92">
    <property type="entry name" value="NAC DOMAIN-CONTAINING PROTEIN 87"/>
    <property type="match status" value="1"/>
</dbReference>
<dbReference type="InterPro" id="IPR036093">
    <property type="entry name" value="NAC_dom_sf"/>
</dbReference>
<dbReference type="Gene3D" id="2.170.150.80">
    <property type="entry name" value="NAC domain"/>
    <property type="match status" value="1"/>
</dbReference>
<keyword evidence="4" id="KW-0539">Nucleus</keyword>
<keyword evidence="6" id="KW-1185">Reference proteome</keyword>
<accession>A0A6J1CQ73</accession>
<evidence type="ECO:0000256" key="2">
    <source>
        <dbReference type="ARBA" id="ARBA00023125"/>
    </source>
</evidence>
<evidence type="ECO:0000259" key="5">
    <source>
        <dbReference type="PROSITE" id="PS51005"/>
    </source>
</evidence>
<name>A0A6J1CQ73_MOMCH</name>
<dbReference type="OrthoDB" id="1674324at2759"/>
<dbReference type="PANTHER" id="PTHR31744">
    <property type="entry name" value="PROTEIN CUP-SHAPED COTYLEDON 2-RELATED"/>
    <property type="match status" value="1"/>
</dbReference>
<dbReference type="InterPro" id="IPR003441">
    <property type="entry name" value="NAC-dom"/>
</dbReference>
<evidence type="ECO:0000256" key="4">
    <source>
        <dbReference type="ARBA" id="ARBA00023242"/>
    </source>
</evidence>
<evidence type="ECO:0000256" key="1">
    <source>
        <dbReference type="ARBA" id="ARBA00023015"/>
    </source>
</evidence>
<evidence type="ECO:0000313" key="7">
    <source>
        <dbReference type="RefSeq" id="XP_022143421.1"/>
    </source>
</evidence>
<dbReference type="GO" id="GO:0003677">
    <property type="term" value="F:DNA binding"/>
    <property type="evidence" value="ECO:0007669"/>
    <property type="project" value="UniProtKB-KW"/>
</dbReference>
<dbReference type="KEGG" id="mcha:111013269"/>
<proteinExistence type="predicted"/>
<keyword evidence="1" id="KW-0805">Transcription regulation</keyword>
<sequence length="348" mass="39146">MEDPQLFTAPSFSLPPGCRFFPSDEQLLRSYLSNKTSATIFPNSPHNGASAACNLIKELDPFDYDPFDLPDFACFSYGSSGRKKHWYYYTATAFRENRGGRIRMKSGYWKRKGRVREVIGHRGIVLGIKRSFVFYLGNSIKNAVKTNWIVYEYALGDHLKASLVLHRVFLSSRGNSILENGLSSYGEGSVSEVCHNQRDGIGATNMVDAEACEGDILNTVNGHTRYEMGLGQAMKPNCQVITDPDSATTTLQVPSEAYPCEMAYSCLTLNSRWDLNSSGKRHRLVIEPSLKWKRNSFMELARLDGGADYQLSGCKFAMGQMFGIFLLMNMEMSVYSPKWDGGHECRWN</sequence>
<dbReference type="GO" id="GO:0005634">
    <property type="term" value="C:nucleus"/>
    <property type="evidence" value="ECO:0007669"/>
    <property type="project" value="UniProtKB-ARBA"/>
</dbReference>
<keyword evidence="2" id="KW-0238">DNA-binding</keyword>
<dbReference type="PROSITE" id="PS51005">
    <property type="entry name" value="NAC"/>
    <property type="match status" value="1"/>
</dbReference>
<dbReference type="SUPFAM" id="SSF101941">
    <property type="entry name" value="NAC domain"/>
    <property type="match status" value="1"/>
</dbReference>
<feature type="domain" description="NAC" evidence="5">
    <location>
        <begin position="14"/>
        <end position="171"/>
    </location>
</feature>
<evidence type="ECO:0000313" key="6">
    <source>
        <dbReference type="Proteomes" id="UP000504603"/>
    </source>
</evidence>
<dbReference type="AlphaFoldDB" id="A0A6J1CQ73"/>
<protein>
    <submittedName>
        <fullName evidence="7">NAC domain-containing protein 91-like isoform X1</fullName>
    </submittedName>
</protein>
<dbReference type="GO" id="GO:0006355">
    <property type="term" value="P:regulation of DNA-templated transcription"/>
    <property type="evidence" value="ECO:0007669"/>
    <property type="project" value="InterPro"/>
</dbReference>
<dbReference type="Proteomes" id="UP000504603">
    <property type="component" value="Unplaced"/>
</dbReference>